<keyword evidence="3 4" id="KW-0408">Iron</keyword>
<evidence type="ECO:0000259" key="6">
    <source>
        <dbReference type="PROSITE" id="PS51007"/>
    </source>
</evidence>
<dbReference type="PIRSF" id="PIRSF028099">
    <property type="entry name" value="DUF1111"/>
    <property type="match status" value="1"/>
</dbReference>
<evidence type="ECO:0000256" key="4">
    <source>
        <dbReference type="PROSITE-ProRule" id="PRU00433"/>
    </source>
</evidence>
<keyword evidence="1 4" id="KW-0349">Heme</keyword>
<accession>A0ABS7ZLS3</accession>
<evidence type="ECO:0000313" key="7">
    <source>
        <dbReference type="EMBL" id="MCA6062669.1"/>
    </source>
</evidence>
<evidence type="ECO:0000256" key="5">
    <source>
        <dbReference type="SAM" id="MobiDB-lite"/>
    </source>
</evidence>
<organism evidence="7 8">
    <name type="scientific">Thalassolituus marinus</name>
    <dbReference type="NCBI Taxonomy" id="671053"/>
    <lineage>
        <taxon>Bacteria</taxon>
        <taxon>Pseudomonadati</taxon>
        <taxon>Pseudomonadota</taxon>
        <taxon>Gammaproteobacteria</taxon>
        <taxon>Oceanospirillales</taxon>
        <taxon>Oceanospirillaceae</taxon>
        <taxon>Thalassolituus</taxon>
    </lineage>
</organism>
<evidence type="ECO:0000313" key="8">
    <source>
        <dbReference type="Proteomes" id="UP000714380"/>
    </source>
</evidence>
<dbReference type="Gene3D" id="1.10.760.10">
    <property type="entry name" value="Cytochrome c-like domain"/>
    <property type="match status" value="1"/>
</dbReference>
<dbReference type="SUPFAM" id="SSF46626">
    <property type="entry name" value="Cytochrome c"/>
    <property type="match status" value="1"/>
</dbReference>
<dbReference type="InterPro" id="IPR010538">
    <property type="entry name" value="DHOR"/>
</dbReference>
<dbReference type="Proteomes" id="UP000714380">
    <property type="component" value="Unassembled WGS sequence"/>
</dbReference>
<dbReference type="PROSITE" id="PS51007">
    <property type="entry name" value="CYTC"/>
    <property type="match status" value="1"/>
</dbReference>
<dbReference type="Pfam" id="PF06537">
    <property type="entry name" value="DHOR"/>
    <property type="match status" value="1"/>
</dbReference>
<dbReference type="RefSeq" id="WP_225671903.1">
    <property type="nucleotide sequence ID" value="NZ_JAEDAH010000014.1"/>
</dbReference>
<feature type="domain" description="Cytochrome c" evidence="6">
    <location>
        <begin position="367"/>
        <end position="499"/>
    </location>
</feature>
<proteinExistence type="predicted"/>
<reference evidence="7 8" key="1">
    <citation type="submission" date="2020-12" db="EMBL/GenBank/DDBJ databases">
        <title>Novel Thalassolituus-related marine hydrocarbonoclastic bacteria mediated algae-derived hydrocarbons mineralization in twilight zone of the northern South China Sea.</title>
        <authorList>
            <person name="Dong C."/>
        </authorList>
    </citation>
    <scope>NUCLEOTIDE SEQUENCE [LARGE SCALE GENOMIC DNA]</scope>
    <source>
        <strain evidence="7 8">IMCC1826</strain>
    </source>
</reference>
<evidence type="ECO:0000256" key="2">
    <source>
        <dbReference type="ARBA" id="ARBA00022723"/>
    </source>
</evidence>
<evidence type="ECO:0000256" key="3">
    <source>
        <dbReference type="ARBA" id="ARBA00023004"/>
    </source>
</evidence>
<comment type="caution">
    <text evidence="7">The sequence shown here is derived from an EMBL/GenBank/DDBJ whole genome shotgun (WGS) entry which is preliminary data.</text>
</comment>
<evidence type="ECO:0000256" key="1">
    <source>
        <dbReference type="ARBA" id="ARBA00022617"/>
    </source>
</evidence>
<sequence length="499" mass="55360">MKTLFDTKPGSARFSAFWMTAILLLGGCSQSASDIPEEDPSERRPGGDTTHSLVPFPAFDHIAPNLPDERKADFYAGRALAEQPWVKAPTITTARDGLGPVYNARACLACHIRGGKGRLPDDNKSPLFNAFVRVSLPAAPGQTVNPAIGVIPEPVYGDQLQSQSIALDHQLRTASPEAISARGDVAPEAYIYINWQTHIFTYPDKHQTELRKPQLDIRHLGYGPLHPHTLFSLRNAPTIHGMGLLELIDQQDINQWQDPDDRNHDGISGRVNNVWDARQQKTVAGRFGLKANRPDMHMVVASAFANDVGISNPLFSSQPCTANQPACMAQPDGEDDHGFEMPQELFELVVDFSRNLAVPQRRDADDWAVQQGRELFYRNGCQLCHRPSYTTVADAENPHLSAQKIWPYTDLLLHDMGDELADNRPDFDASGREWRTAPLWGVGLLASVNGSNNLLHDGRARSVEEAILWHGGEAEQAKQNFIHLSRSEREALVRFVNSL</sequence>
<protein>
    <submittedName>
        <fullName evidence="7">Thiol oxidoreductase</fullName>
    </submittedName>
</protein>
<dbReference type="PANTHER" id="PTHR30600">
    <property type="entry name" value="CYTOCHROME C PEROXIDASE-RELATED"/>
    <property type="match status" value="1"/>
</dbReference>
<keyword evidence="8" id="KW-1185">Reference proteome</keyword>
<name>A0ABS7ZLS3_9GAMM</name>
<dbReference type="EMBL" id="JAEDAH010000014">
    <property type="protein sequence ID" value="MCA6062669.1"/>
    <property type="molecule type" value="Genomic_DNA"/>
</dbReference>
<feature type="region of interest" description="Disordered" evidence="5">
    <location>
        <begin position="32"/>
        <end position="51"/>
    </location>
</feature>
<dbReference type="InterPro" id="IPR009056">
    <property type="entry name" value="Cyt_c-like_dom"/>
</dbReference>
<dbReference type="InterPro" id="IPR036909">
    <property type="entry name" value="Cyt_c-like_dom_sf"/>
</dbReference>
<dbReference type="PROSITE" id="PS51257">
    <property type="entry name" value="PROKAR_LIPOPROTEIN"/>
    <property type="match status" value="1"/>
</dbReference>
<keyword evidence="2 4" id="KW-0479">Metal-binding</keyword>
<dbReference type="PANTHER" id="PTHR30600:SF4">
    <property type="entry name" value="CYTOCHROME C DOMAIN-CONTAINING PROTEIN"/>
    <property type="match status" value="1"/>
</dbReference>
<gene>
    <name evidence="7" type="ORF">I9W95_03515</name>
</gene>
<dbReference type="InterPro" id="IPR051395">
    <property type="entry name" value="Cytochrome_c_Peroxidase/MauG"/>
</dbReference>